<comment type="similarity">
    <text evidence="2">Belongs to the pseudouridine synthase RluA family.</text>
</comment>
<dbReference type="OMA" id="CIITKIG"/>
<dbReference type="PROSITE" id="PS01129">
    <property type="entry name" value="PSI_RLU"/>
    <property type="match status" value="1"/>
</dbReference>
<evidence type="ECO:0000256" key="2">
    <source>
        <dbReference type="ARBA" id="ARBA00010876"/>
    </source>
</evidence>
<dbReference type="SUPFAM" id="SSF55120">
    <property type="entry name" value="Pseudouridine synthase"/>
    <property type="match status" value="1"/>
</dbReference>
<sequence>MIKIIFDCNNYIIVNKPFGVFSQPGDLGAWFLKNPNSKAGPRVLLDEVPNTFSRNVQSFDKLRTVNRLDACVTGGMLLAKNKNAAEMFSRNLRKGGNSGFQISRRYVALLDTNQIDDFQALRESGTMISDDMVSKYKRLDEQCILLELVTGKKHQLRKQLASILKQPILNDCKNGGLRIPEVDENQIALHSAFIKTKVGLQERKHLIPMTFDNNGNLWLRKYCDAKGHFSPEIIRLLDEGW</sequence>
<dbReference type="RefSeq" id="XP_003671248.2">
    <property type="nucleotide sequence ID" value="XM_003671200.2"/>
</dbReference>
<evidence type="ECO:0000256" key="7">
    <source>
        <dbReference type="ARBA" id="ARBA00038947"/>
    </source>
</evidence>
<keyword evidence="3" id="KW-0496">Mitochondrion</keyword>
<comment type="function">
    <text evidence="6">Pseudouridylate synthase responsible for the pseudouridine-2819 formation in mitochondrial 21S rRNA. May modulate the efficiency or the fidelity of the mitochondrial translation machinery.</text>
</comment>
<dbReference type="CDD" id="cd02869">
    <property type="entry name" value="PseudoU_synth_RluA_like"/>
    <property type="match status" value="1"/>
</dbReference>
<dbReference type="OrthoDB" id="428658at2759"/>
<comment type="subcellular location">
    <subcellularLocation>
        <location evidence="1">Mitochondrion</location>
    </subcellularLocation>
</comment>
<dbReference type="InterPro" id="IPR006145">
    <property type="entry name" value="PsdUridine_synth_RsuA/RluA"/>
</dbReference>
<evidence type="ECO:0000256" key="8">
    <source>
        <dbReference type="ARBA" id="ARBA00040626"/>
    </source>
</evidence>
<evidence type="ECO:0000256" key="5">
    <source>
        <dbReference type="ARBA" id="ARBA00036927"/>
    </source>
</evidence>
<dbReference type="Gene3D" id="3.30.2350.10">
    <property type="entry name" value="Pseudouridine synthase"/>
    <property type="match status" value="1"/>
</dbReference>
<keyword evidence="14" id="KW-1185">Reference proteome</keyword>
<dbReference type="eggNOG" id="KOG1919">
    <property type="taxonomic scope" value="Eukaryota"/>
</dbReference>
<dbReference type="GO" id="GO:0005739">
    <property type="term" value="C:mitochondrion"/>
    <property type="evidence" value="ECO:0007669"/>
    <property type="project" value="UniProtKB-SubCell"/>
</dbReference>
<accession>G0WDZ4</accession>
<comment type="catalytic activity">
    <reaction evidence="5">
        <text>uridine(2819) in 21S rRNA = pseudouridine(2819) in 21S rRNA</text>
        <dbReference type="Rhea" id="RHEA:42556"/>
        <dbReference type="Rhea" id="RHEA-COMP:10113"/>
        <dbReference type="Rhea" id="RHEA-COMP:10114"/>
        <dbReference type="ChEBI" id="CHEBI:65314"/>
        <dbReference type="ChEBI" id="CHEBI:65315"/>
        <dbReference type="EC" id="5.4.99.43"/>
    </reaction>
</comment>
<dbReference type="PANTHER" id="PTHR21600:SF81">
    <property type="entry name" value="21S RRNA PSEUDOURIDINE(2819) SYNTHASE"/>
    <property type="match status" value="1"/>
</dbReference>
<organism evidence="13 14">
    <name type="scientific">Naumovozyma dairenensis (strain ATCC 10597 / BCRC 20456 / CBS 421 / NBRC 0211 / NRRL Y-12639)</name>
    <name type="common">Saccharomyces dairenensis</name>
    <dbReference type="NCBI Taxonomy" id="1071378"/>
    <lineage>
        <taxon>Eukaryota</taxon>
        <taxon>Fungi</taxon>
        <taxon>Dikarya</taxon>
        <taxon>Ascomycota</taxon>
        <taxon>Saccharomycotina</taxon>
        <taxon>Saccharomycetes</taxon>
        <taxon>Saccharomycetales</taxon>
        <taxon>Saccharomycetaceae</taxon>
        <taxon>Naumovozyma</taxon>
    </lineage>
</organism>
<evidence type="ECO:0000256" key="3">
    <source>
        <dbReference type="ARBA" id="ARBA00023128"/>
    </source>
</evidence>
<evidence type="ECO:0000256" key="9">
    <source>
        <dbReference type="ARBA" id="ARBA00041561"/>
    </source>
</evidence>
<dbReference type="GO" id="GO:0160143">
    <property type="term" value="F:21S rRNA pseudouridine(2819) synthase activity"/>
    <property type="evidence" value="ECO:0007669"/>
    <property type="project" value="UniProtKB-EC"/>
</dbReference>
<evidence type="ECO:0000313" key="13">
    <source>
        <dbReference type="EMBL" id="CCD26005.2"/>
    </source>
</evidence>
<dbReference type="Proteomes" id="UP000000689">
    <property type="component" value="Chromosome 7"/>
</dbReference>
<evidence type="ECO:0000259" key="12">
    <source>
        <dbReference type="Pfam" id="PF00849"/>
    </source>
</evidence>
<dbReference type="GO" id="GO:0003723">
    <property type="term" value="F:RNA binding"/>
    <property type="evidence" value="ECO:0007669"/>
    <property type="project" value="InterPro"/>
</dbReference>
<dbReference type="InterPro" id="IPR050188">
    <property type="entry name" value="RluA_PseudoU_synthase"/>
</dbReference>
<dbReference type="HOGENOM" id="CLU_081037_0_0_1"/>
<gene>
    <name evidence="13" type="primary">NDAI0G02300</name>
    <name evidence="13" type="ordered locus">NDAI_0G02300</name>
</gene>
<dbReference type="Pfam" id="PF00849">
    <property type="entry name" value="PseudoU_synth_2"/>
    <property type="match status" value="1"/>
</dbReference>
<evidence type="ECO:0000313" key="14">
    <source>
        <dbReference type="Proteomes" id="UP000000689"/>
    </source>
</evidence>
<dbReference type="GO" id="GO:0004730">
    <property type="term" value="F:pseudouridylate synthase activity"/>
    <property type="evidence" value="ECO:0007669"/>
    <property type="project" value="EnsemblFungi"/>
</dbReference>
<dbReference type="EC" id="5.4.99.43" evidence="7"/>
<keyword evidence="4" id="KW-0413">Isomerase</keyword>
<name>G0WDZ4_NAUDC</name>
<dbReference type="InterPro" id="IPR020103">
    <property type="entry name" value="PsdUridine_synth_cat_dom_sf"/>
</dbReference>
<proteinExistence type="inferred from homology"/>
<dbReference type="AlphaFoldDB" id="G0WDZ4"/>
<dbReference type="KEGG" id="ndi:NDAI_0G02300"/>
<dbReference type="PANTHER" id="PTHR21600">
    <property type="entry name" value="MITOCHONDRIAL RNA PSEUDOURIDINE SYNTHASE"/>
    <property type="match status" value="1"/>
</dbReference>
<dbReference type="EMBL" id="HE580273">
    <property type="protein sequence ID" value="CCD26005.2"/>
    <property type="molecule type" value="Genomic_DNA"/>
</dbReference>
<dbReference type="InterPro" id="IPR006224">
    <property type="entry name" value="PsdUridine_synth_RluA-like_CS"/>
</dbReference>
<dbReference type="GeneID" id="11497401"/>
<evidence type="ECO:0000256" key="10">
    <source>
        <dbReference type="ARBA" id="ARBA00041978"/>
    </source>
</evidence>
<dbReference type="STRING" id="1071378.G0WDZ4"/>
<dbReference type="GO" id="GO:0000455">
    <property type="term" value="P:enzyme-directed rRNA pseudouridine synthesis"/>
    <property type="evidence" value="ECO:0007669"/>
    <property type="project" value="EnsemblFungi"/>
</dbReference>
<protein>
    <recommendedName>
        <fullName evidence="8">21S rRNA pseudouridine(2819) synthase</fullName>
        <ecNumber evidence="7">5.4.99.43</ecNumber>
    </recommendedName>
    <alternativeName>
        <fullName evidence="10">Pseudouridine synthase 5</fullName>
    </alternativeName>
    <alternativeName>
        <fullName evidence="9">Pseudouridylate synthase PUS5</fullName>
    </alternativeName>
    <alternativeName>
        <fullName evidence="11">Uracil hydrolyase PUS5</fullName>
    </alternativeName>
</protein>
<reference evidence="13 14" key="1">
    <citation type="journal article" date="2011" name="Proc. Natl. Acad. Sci. U.S.A.">
        <title>Evolutionary erosion of yeast sex chromosomes by mating-type switching accidents.</title>
        <authorList>
            <person name="Gordon J.L."/>
            <person name="Armisen D."/>
            <person name="Proux-Wera E."/>
            <person name="Oheigeartaigh S.S."/>
            <person name="Byrne K.P."/>
            <person name="Wolfe K.H."/>
        </authorList>
    </citation>
    <scope>NUCLEOTIDE SEQUENCE [LARGE SCALE GENOMIC DNA]</scope>
    <source>
        <strain evidence="14">ATCC 10597 / BCRC 20456 / CBS 421 / NBRC 0211 / NRRL Y-12639</strain>
    </source>
</reference>
<evidence type="ECO:0000256" key="4">
    <source>
        <dbReference type="ARBA" id="ARBA00023235"/>
    </source>
</evidence>
<evidence type="ECO:0000256" key="11">
    <source>
        <dbReference type="ARBA" id="ARBA00042700"/>
    </source>
</evidence>
<evidence type="ECO:0000256" key="6">
    <source>
        <dbReference type="ARBA" id="ARBA00037513"/>
    </source>
</evidence>
<evidence type="ECO:0000256" key="1">
    <source>
        <dbReference type="ARBA" id="ARBA00004173"/>
    </source>
</evidence>
<feature type="domain" description="Pseudouridine synthase RsuA/RluA-like" evidence="12">
    <location>
        <begin position="10"/>
        <end position="162"/>
    </location>
</feature>